<evidence type="ECO:0000313" key="3">
    <source>
        <dbReference type="EMBL" id="MDQ0314058.1"/>
    </source>
</evidence>
<proteinExistence type="predicted"/>
<dbReference type="Gene3D" id="3.40.190.100">
    <property type="entry name" value="Glycine betaine-binding periplasmic protein, domain 2"/>
    <property type="match status" value="1"/>
</dbReference>
<dbReference type="GO" id="GO:0022857">
    <property type="term" value="F:transmembrane transporter activity"/>
    <property type="evidence" value="ECO:0007669"/>
    <property type="project" value="InterPro"/>
</dbReference>
<gene>
    <name evidence="3" type="ORF">J2S73_000495</name>
</gene>
<evidence type="ECO:0000313" key="4">
    <source>
        <dbReference type="Proteomes" id="UP001229244"/>
    </source>
</evidence>
<dbReference type="Pfam" id="PF04069">
    <property type="entry name" value="OpuAC"/>
    <property type="match status" value="1"/>
</dbReference>
<dbReference type="AlphaFoldDB" id="A0AAE3VLE4"/>
<keyword evidence="4" id="KW-1185">Reference proteome</keyword>
<reference evidence="3" key="1">
    <citation type="submission" date="2023-07" db="EMBL/GenBank/DDBJ databases">
        <title>Genomic Encyclopedia of Type Strains, Phase IV (KMG-IV): sequencing the most valuable type-strain genomes for metagenomic binning, comparative biology and taxonomic classification.</title>
        <authorList>
            <person name="Goeker M."/>
        </authorList>
    </citation>
    <scope>NUCLEOTIDE SEQUENCE</scope>
    <source>
        <strain evidence="3">DSM 21202</strain>
    </source>
</reference>
<accession>A0AAE3VLE4</accession>
<evidence type="ECO:0000256" key="1">
    <source>
        <dbReference type="SAM" id="SignalP"/>
    </source>
</evidence>
<dbReference type="InterPro" id="IPR007210">
    <property type="entry name" value="ABC_Gly_betaine_transp_sub-bd"/>
</dbReference>
<evidence type="ECO:0000259" key="2">
    <source>
        <dbReference type="Pfam" id="PF04069"/>
    </source>
</evidence>
<feature type="chain" id="PRO_5042229288" evidence="1">
    <location>
        <begin position="26"/>
        <end position="345"/>
    </location>
</feature>
<keyword evidence="1" id="KW-0732">Signal</keyword>
<comment type="caution">
    <text evidence="3">The sequence shown here is derived from an EMBL/GenBank/DDBJ whole genome shotgun (WGS) entry which is preliminary data.</text>
</comment>
<dbReference type="EMBL" id="JAUSUL010000001">
    <property type="protein sequence ID" value="MDQ0314058.1"/>
    <property type="molecule type" value="Genomic_DNA"/>
</dbReference>
<feature type="signal peptide" evidence="1">
    <location>
        <begin position="1"/>
        <end position="25"/>
    </location>
</feature>
<dbReference type="SUPFAM" id="SSF53850">
    <property type="entry name" value="Periplasmic binding protein-like II"/>
    <property type="match status" value="1"/>
</dbReference>
<dbReference type="Gene3D" id="3.10.105.10">
    <property type="entry name" value="Dipeptide-binding Protein, Domain 3"/>
    <property type="match status" value="2"/>
</dbReference>
<dbReference type="CDD" id="cd13641">
    <property type="entry name" value="PBP2_HisX_like"/>
    <property type="match status" value="1"/>
</dbReference>
<feature type="domain" description="ABC-type glycine betaine transport system substrate-binding" evidence="2">
    <location>
        <begin position="35"/>
        <end position="321"/>
    </location>
</feature>
<sequence length="345" mass="37645">MLKQALATALVAAPFGLLAAGTASAQTPVCEVDRPVVFAGLDWDSSYFHNAVAGFILEHGYGCGTETSPGSTIPLLNAMARGAVDITMEMWIPNVRDVWDQAVARGRVVEVGVNFPDATQKWYVPKYLVEGDDAPAAGLTSVEDLAKYKDVFADPEEPDKGRFFNCILGWGCEVINTKKLHAYGLDDSYTNVRPGTGAALSAAIESHIQRNQPIVFYYWGPTWVLGKFADRIVALDEPDYDPKIWSALIAASNPEDVDKATAYPLVEVSIAVSTEFQEVAPKIVEFLSNYQTTNEMVSEALAYMRDNNATADEAAIHFLQQNPDIWTGWVPDEVAATVKTALEQT</sequence>
<organism evidence="3 4">
    <name type="scientific">Amorphus orientalis</name>
    <dbReference type="NCBI Taxonomy" id="649198"/>
    <lineage>
        <taxon>Bacteria</taxon>
        <taxon>Pseudomonadati</taxon>
        <taxon>Pseudomonadota</taxon>
        <taxon>Alphaproteobacteria</taxon>
        <taxon>Hyphomicrobiales</taxon>
        <taxon>Amorphaceae</taxon>
        <taxon>Amorphus</taxon>
    </lineage>
</organism>
<dbReference type="GO" id="GO:0043190">
    <property type="term" value="C:ATP-binding cassette (ABC) transporter complex"/>
    <property type="evidence" value="ECO:0007669"/>
    <property type="project" value="InterPro"/>
</dbReference>
<name>A0AAE3VLE4_9HYPH</name>
<dbReference type="RefSeq" id="WP_306883843.1">
    <property type="nucleotide sequence ID" value="NZ_JAUSUL010000001.1"/>
</dbReference>
<protein>
    <submittedName>
        <fullName evidence="3">Glycine betaine/proline transport system substrate-binding protein</fullName>
    </submittedName>
</protein>
<dbReference type="Proteomes" id="UP001229244">
    <property type="component" value="Unassembled WGS sequence"/>
</dbReference>